<dbReference type="Gene3D" id="3.40.140.10">
    <property type="entry name" value="Cytidine Deaminase, domain 2"/>
    <property type="match status" value="1"/>
</dbReference>
<dbReference type="PIRSF" id="PIRSF015626">
    <property type="entry name" value="FdhD"/>
    <property type="match status" value="1"/>
</dbReference>
<dbReference type="PANTHER" id="PTHR30592">
    <property type="entry name" value="FORMATE DEHYDROGENASE"/>
    <property type="match status" value="1"/>
</dbReference>
<dbReference type="GO" id="GO:0016783">
    <property type="term" value="F:sulfurtransferase activity"/>
    <property type="evidence" value="ECO:0007669"/>
    <property type="project" value="InterPro"/>
</dbReference>
<feature type="active site" description="Cysteine persulfide intermediate" evidence="3">
    <location>
        <position position="109"/>
    </location>
</feature>
<dbReference type="InterPro" id="IPR003786">
    <property type="entry name" value="FdhD"/>
</dbReference>
<dbReference type="HAMAP" id="MF_00187">
    <property type="entry name" value="FdhD"/>
    <property type="match status" value="1"/>
</dbReference>
<evidence type="ECO:0000256" key="2">
    <source>
        <dbReference type="ARBA" id="ARBA00023150"/>
    </source>
</evidence>
<proteinExistence type="inferred from homology"/>
<dbReference type="RefSeq" id="WP_023787889.1">
    <property type="nucleotide sequence ID" value="NC_022997.1"/>
</dbReference>
<comment type="similarity">
    <text evidence="3">Belongs to the FdhD family.</text>
</comment>
<accession>V5SDY1</accession>
<dbReference type="STRING" id="1029756.W911_12765"/>
<comment type="caution">
    <text evidence="3">Lacks conserved residue(s) required for the propagation of feature annotation.</text>
</comment>
<organism evidence="4 5">
    <name type="scientific">Hyphomicrobium nitrativorans NL23</name>
    <dbReference type="NCBI Taxonomy" id="1029756"/>
    <lineage>
        <taxon>Bacteria</taxon>
        <taxon>Pseudomonadati</taxon>
        <taxon>Pseudomonadota</taxon>
        <taxon>Alphaproteobacteria</taxon>
        <taxon>Hyphomicrobiales</taxon>
        <taxon>Hyphomicrobiaceae</taxon>
        <taxon>Hyphomicrobium</taxon>
    </lineage>
</organism>
<evidence type="ECO:0000313" key="4">
    <source>
        <dbReference type="EMBL" id="AHB49081.1"/>
    </source>
</evidence>
<dbReference type="PATRIC" id="fig|1029756.8.peg.2653"/>
<name>V5SDY1_9HYPH</name>
<dbReference type="GO" id="GO:0097163">
    <property type="term" value="F:sulfur carrier activity"/>
    <property type="evidence" value="ECO:0007669"/>
    <property type="project" value="UniProtKB-UniRule"/>
</dbReference>
<evidence type="ECO:0000256" key="1">
    <source>
        <dbReference type="ARBA" id="ARBA00022490"/>
    </source>
</evidence>
<keyword evidence="2 3" id="KW-0501">Molybdenum cofactor biosynthesis</keyword>
<dbReference type="OrthoDB" id="3197277at2"/>
<dbReference type="HOGENOM" id="CLU_056887_2_1_5"/>
<dbReference type="PANTHER" id="PTHR30592:SF1">
    <property type="entry name" value="SULFUR CARRIER PROTEIN FDHD"/>
    <property type="match status" value="1"/>
</dbReference>
<dbReference type="NCBIfam" id="TIGR00129">
    <property type="entry name" value="fdhD_narQ"/>
    <property type="match status" value="1"/>
</dbReference>
<dbReference type="EMBL" id="CP006912">
    <property type="protein sequence ID" value="AHB49081.1"/>
    <property type="molecule type" value="Genomic_DNA"/>
</dbReference>
<dbReference type="InterPro" id="IPR016193">
    <property type="entry name" value="Cytidine_deaminase-like"/>
</dbReference>
<dbReference type="Pfam" id="PF02634">
    <property type="entry name" value="FdhD-NarQ"/>
    <property type="match status" value="1"/>
</dbReference>
<dbReference type="GO" id="GO:0006777">
    <property type="term" value="P:Mo-molybdopterin cofactor biosynthetic process"/>
    <property type="evidence" value="ECO:0007669"/>
    <property type="project" value="UniProtKB-UniRule"/>
</dbReference>
<keyword evidence="1 3" id="KW-0963">Cytoplasm</keyword>
<dbReference type="Proteomes" id="UP000018542">
    <property type="component" value="Chromosome"/>
</dbReference>
<keyword evidence="5" id="KW-1185">Reference proteome</keyword>
<dbReference type="Gene3D" id="3.10.20.10">
    <property type="match status" value="1"/>
</dbReference>
<reference evidence="4 5" key="1">
    <citation type="journal article" date="2014" name="Genome Announc.">
        <title>Complete Genome Sequence of Hyphomicrobium nitrativorans Strain NL23, a Denitrifying Bacterium Isolated from Biofilm of a Methanol-Fed Denitrification System Treating Seawater at the Montreal Biodome.</title>
        <authorList>
            <person name="Martineau C."/>
            <person name="Villeneuve C."/>
            <person name="Mauffrey F."/>
            <person name="Villemur R."/>
        </authorList>
    </citation>
    <scope>NUCLEOTIDE SEQUENCE [LARGE SCALE GENOMIC DNA]</scope>
    <source>
        <strain evidence="4">NL23</strain>
    </source>
</reference>
<dbReference type="SUPFAM" id="SSF53927">
    <property type="entry name" value="Cytidine deaminase-like"/>
    <property type="match status" value="1"/>
</dbReference>
<comment type="function">
    <text evidence="3">Required for formate dehydrogenase (FDH) activity. Acts as a sulfur carrier protein that transfers sulfur from IscS to the molybdenum cofactor prior to its insertion into FDH.</text>
</comment>
<evidence type="ECO:0000313" key="5">
    <source>
        <dbReference type="Proteomes" id="UP000018542"/>
    </source>
</evidence>
<sequence>MTDTSRRVLSRRVSETRAEDTSRLIPEEVPVALVYDGTTHAVMMATPADLEDFGVGFSITEGIVSARDEIRELEIVEHEKGLEARIWLVPEAGRKQVERRRRITGPSSCGLCGVDSLEAAVAEARRVGRSTTTTPGEIQRALGAMSPAQTLNVATRAVHGAGFWDASAGAFAAVREDVGRHNALDKLVGAVATAGLDPTQGFVVLTSRVSVEMVQKTAMMGAEIIVAVSAPTALALRVADEAGITLVAIARSDAFEIFTRPERITLAAQTGDGDRQEVLSHVLAR</sequence>
<evidence type="ECO:0000256" key="3">
    <source>
        <dbReference type="HAMAP-Rule" id="MF_00187"/>
    </source>
</evidence>
<gene>
    <name evidence="3" type="primary">fdhD</name>
    <name evidence="4" type="ORF">W911_12765</name>
</gene>
<dbReference type="AlphaFoldDB" id="V5SDY1"/>
<protein>
    <recommendedName>
        <fullName evidence="3">Sulfur carrier protein FdhD</fullName>
    </recommendedName>
</protein>
<dbReference type="GO" id="GO:0005737">
    <property type="term" value="C:cytoplasm"/>
    <property type="evidence" value="ECO:0007669"/>
    <property type="project" value="UniProtKB-SubCell"/>
</dbReference>
<comment type="subcellular location">
    <subcellularLocation>
        <location evidence="3">Cytoplasm</location>
    </subcellularLocation>
</comment>
<dbReference type="KEGG" id="hni:W911_12765"/>